<sequence length="91" mass="10622">MSPLVREIATTEESNVELRRLAKEVASMIKKTVGSEKYIKLLNRVQQKHDIKKAERKKVRAQQFVVNPDLAAKRKLNRQQKKKKVAKKKKL</sequence>
<dbReference type="PANTHER" id="PTHR17695">
    <property type="entry name" value="SMALL SUBUNIT PROCESSOME COMPONENT 20 HOMOLOG"/>
    <property type="match status" value="1"/>
</dbReference>
<dbReference type="Pfam" id="PF23099">
    <property type="entry name" value="UTP20_C"/>
    <property type="match status" value="1"/>
</dbReference>
<name>A0A6P3Y8J5_DINQU</name>
<keyword evidence="3" id="KW-1185">Reference proteome</keyword>
<dbReference type="GO" id="GO:0032040">
    <property type="term" value="C:small-subunit processome"/>
    <property type="evidence" value="ECO:0007669"/>
    <property type="project" value="TreeGrafter"/>
</dbReference>
<dbReference type="RefSeq" id="XP_014486337.1">
    <property type="nucleotide sequence ID" value="XM_014630851.1"/>
</dbReference>
<evidence type="ECO:0000256" key="1">
    <source>
        <dbReference type="SAM" id="MobiDB-lite"/>
    </source>
</evidence>
<feature type="region of interest" description="Disordered" evidence="1">
    <location>
        <begin position="71"/>
        <end position="91"/>
    </location>
</feature>
<dbReference type="InterPro" id="IPR057525">
    <property type="entry name" value="UTP20_C"/>
</dbReference>
<gene>
    <name evidence="4" type="primary">LOC106750472</name>
</gene>
<organism evidence="3 4">
    <name type="scientific">Dinoponera quadriceps</name>
    <name type="common">South American ant</name>
    <dbReference type="NCBI Taxonomy" id="609295"/>
    <lineage>
        <taxon>Eukaryota</taxon>
        <taxon>Metazoa</taxon>
        <taxon>Ecdysozoa</taxon>
        <taxon>Arthropoda</taxon>
        <taxon>Hexapoda</taxon>
        <taxon>Insecta</taxon>
        <taxon>Pterygota</taxon>
        <taxon>Neoptera</taxon>
        <taxon>Endopterygota</taxon>
        <taxon>Hymenoptera</taxon>
        <taxon>Apocrita</taxon>
        <taxon>Aculeata</taxon>
        <taxon>Formicoidea</taxon>
        <taxon>Formicidae</taxon>
        <taxon>Ponerinae</taxon>
        <taxon>Ponerini</taxon>
        <taxon>Dinoponera</taxon>
    </lineage>
</organism>
<evidence type="ECO:0000313" key="4">
    <source>
        <dbReference type="RefSeq" id="XP_014486337.1"/>
    </source>
</evidence>
<dbReference type="InterPro" id="IPR052575">
    <property type="entry name" value="SSU_processome_comp_20"/>
</dbReference>
<reference evidence="4" key="1">
    <citation type="submission" date="2025-08" db="UniProtKB">
        <authorList>
            <consortium name="RefSeq"/>
        </authorList>
    </citation>
    <scope>IDENTIFICATION</scope>
</reference>
<proteinExistence type="predicted"/>
<accession>A0A6P3Y8J5</accession>
<dbReference type="GeneID" id="106750472"/>
<dbReference type="Proteomes" id="UP000515204">
    <property type="component" value="Unplaced"/>
</dbReference>
<protein>
    <submittedName>
        <fullName evidence="4">Small subunit processome component 20 homolog</fullName>
    </submittedName>
</protein>
<dbReference type="OrthoDB" id="360653at2759"/>
<feature type="compositionally biased region" description="Basic residues" evidence="1">
    <location>
        <begin position="73"/>
        <end position="91"/>
    </location>
</feature>
<evidence type="ECO:0000259" key="2">
    <source>
        <dbReference type="Pfam" id="PF23099"/>
    </source>
</evidence>
<feature type="domain" description="U3 small nucleolar RNA-associated protein 20 C-terminal" evidence="2">
    <location>
        <begin position="2"/>
        <end position="89"/>
    </location>
</feature>
<dbReference type="KEGG" id="dqu:106750472"/>
<dbReference type="AlphaFoldDB" id="A0A6P3Y8J5"/>
<dbReference type="PANTHER" id="PTHR17695:SF11">
    <property type="entry name" value="SMALL SUBUNIT PROCESSOME COMPONENT 20 HOMOLOG"/>
    <property type="match status" value="1"/>
</dbReference>
<dbReference type="GO" id="GO:0030686">
    <property type="term" value="C:90S preribosome"/>
    <property type="evidence" value="ECO:0007669"/>
    <property type="project" value="TreeGrafter"/>
</dbReference>
<evidence type="ECO:0000313" key="3">
    <source>
        <dbReference type="Proteomes" id="UP000515204"/>
    </source>
</evidence>